<evidence type="ECO:0000313" key="4">
    <source>
        <dbReference type="Proteomes" id="UP000015104"/>
    </source>
</evidence>
<dbReference type="InterPro" id="IPR008958">
    <property type="entry name" value="Transglutaminase_C"/>
</dbReference>
<dbReference type="InterPro" id="IPR036238">
    <property type="entry name" value="Transglutaminase_C_sf"/>
</dbReference>
<dbReference type="Gene3D" id="3.90.260.10">
    <property type="entry name" value="Transglutaminase-like"/>
    <property type="match status" value="1"/>
</dbReference>
<dbReference type="HOGENOM" id="CLU_013435_2_0_1"/>
<dbReference type="EnsemblMetazoa" id="tetur37g00760.1">
    <property type="protein sequence ID" value="tetur37g00760.1"/>
    <property type="gene ID" value="tetur37g00760"/>
</dbReference>
<dbReference type="Pfam" id="PF00927">
    <property type="entry name" value="Transglut_C"/>
    <property type="match status" value="2"/>
</dbReference>
<sequence>MTNLAPDLSFTGVYDGWQVIDATPQEPSDGIYQCGPTSVVAIRNGEITRDYDGRFVFAEVNADEVYWLRTGAEESYKYLQSDITKIGKNLSTKQVGANDRIDLTSNYKHQEETPEEREIMIKALHQSNNIFTKYYLNAKFSDIRFDLQLLDDVLIGKPFKVRLIAENKSGLVYTVETLTRLDTVFGDGKRNKEIKRDLSLTKIPPLSEVEIAIPIEYEDYENHLVDQNTFSVVMIAKVLENDYHYAGIDNFRLRMPDIEIEVVGDVFEKKPFTCHAYFKNPLPKRLNKGIFLIEGPGLVKPNQTLKIPLKRSVKADDWARVTFTLTPTTIGEKTIIVKFYSKELKDIDGSRIVRVSRDTTLFNLDELDERFRRT</sequence>
<name>T1L447_TETUR</name>
<accession>T1L447</accession>
<protein>
    <recommendedName>
        <fullName evidence="2">Transglutaminase C-terminal domain-containing protein</fullName>
    </recommendedName>
</protein>
<dbReference type="InterPro" id="IPR038765">
    <property type="entry name" value="Papain-like_cys_pep_sf"/>
</dbReference>
<dbReference type="PANTHER" id="PTHR11590:SF69">
    <property type="entry name" value="RE08173P"/>
    <property type="match status" value="1"/>
</dbReference>
<organism evidence="3 4">
    <name type="scientific">Tetranychus urticae</name>
    <name type="common">Two-spotted spider mite</name>
    <dbReference type="NCBI Taxonomy" id="32264"/>
    <lineage>
        <taxon>Eukaryota</taxon>
        <taxon>Metazoa</taxon>
        <taxon>Ecdysozoa</taxon>
        <taxon>Arthropoda</taxon>
        <taxon>Chelicerata</taxon>
        <taxon>Arachnida</taxon>
        <taxon>Acari</taxon>
        <taxon>Acariformes</taxon>
        <taxon>Trombidiformes</taxon>
        <taxon>Prostigmata</taxon>
        <taxon>Eleutherengona</taxon>
        <taxon>Raphignathae</taxon>
        <taxon>Tetranychoidea</taxon>
        <taxon>Tetranychidae</taxon>
        <taxon>Tetranychus</taxon>
    </lineage>
</organism>
<evidence type="ECO:0000259" key="2">
    <source>
        <dbReference type="Pfam" id="PF00927"/>
    </source>
</evidence>
<feature type="domain" description="Transglutaminase C-terminal" evidence="2">
    <location>
        <begin position="256"/>
        <end position="356"/>
    </location>
</feature>
<dbReference type="AlphaFoldDB" id="T1L447"/>
<dbReference type="EMBL" id="CAEY01001063">
    <property type="status" value="NOT_ANNOTATED_CDS"/>
    <property type="molecule type" value="Genomic_DNA"/>
</dbReference>
<dbReference type="SUPFAM" id="SSF54001">
    <property type="entry name" value="Cysteine proteinases"/>
    <property type="match status" value="1"/>
</dbReference>
<dbReference type="Proteomes" id="UP000015104">
    <property type="component" value="Unassembled WGS sequence"/>
</dbReference>
<feature type="domain" description="Transglutaminase C-terminal" evidence="2">
    <location>
        <begin position="144"/>
        <end position="241"/>
    </location>
</feature>
<proteinExistence type="inferred from homology"/>
<reference evidence="3" key="2">
    <citation type="submission" date="2015-06" db="UniProtKB">
        <authorList>
            <consortium name="EnsemblMetazoa"/>
        </authorList>
    </citation>
    <scope>IDENTIFICATION</scope>
</reference>
<evidence type="ECO:0000313" key="3">
    <source>
        <dbReference type="EnsemblMetazoa" id="tetur37g00760.1"/>
    </source>
</evidence>
<dbReference type="InterPro" id="IPR036985">
    <property type="entry name" value="Transglutaminase-like_sf"/>
</dbReference>
<dbReference type="InterPro" id="IPR013783">
    <property type="entry name" value="Ig-like_fold"/>
</dbReference>
<dbReference type="InterPro" id="IPR050779">
    <property type="entry name" value="Transglutaminase"/>
</dbReference>
<dbReference type="PANTHER" id="PTHR11590">
    <property type="entry name" value="PROTEIN-GLUTAMINE GAMMA-GLUTAMYLTRANSFERASE"/>
    <property type="match status" value="1"/>
</dbReference>
<evidence type="ECO:0000256" key="1">
    <source>
        <dbReference type="ARBA" id="ARBA00005968"/>
    </source>
</evidence>
<dbReference type="eggNOG" id="ENOG502QQ46">
    <property type="taxonomic scope" value="Eukaryota"/>
</dbReference>
<dbReference type="GO" id="GO:0003810">
    <property type="term" value="F:protein-glutamine gamma-glutamyltransferase activity"/>
    <property type="evidence" value="ECO:0007669"/>
    <property type="project" value="InterPro"/>
</dbReference>
<comment type="similarity">
    <text evidence="1">Belongs to the transglutaminase superfamily. Transglutaminase family.</text>
</comment>
<dbReference type="Gene3D" id="2.60.40.10">
    <property type="entry name" value="Immunoglobulins"/>
    <property type="match status" value="2"/>
</dbReference>
<dbReference type="SUPFAM" id="SSF49309">
    <property type="entry name" value="Transglutaminase, two C-terminal domains"/>
    <property type="match status" value="2"/>
</dbReference>
<dbReference type="FunFam" id="2.60.40.10:FF:000090">
    <property type="entry name" value="Protein-glutamine gamma-glutamyltransferase 2"/>
    <property type="match status" value="1"/>
</dbReference>
<reference evidence="4" key="1">
    <citation type="submission" date="2011-08" db="EMBL/GenBank/DDBJ databases">
        <authorList>
            <person name="Rombauts S."/>
        </authorList>
    </citation>
    <scope>NUCLEOTIDE SEQUENCE</scope>
    <source>
        <strain evidence="4">London</strain>
    </source>
</reference>
<keyword evidence="4" id="KW-1185">Reference proteome</keyword>